<reference evidence="3" key="1">
    <citation type="submission" date="2021-12" db="EMBL/GenBank/DDBJ databases">
        <title>Prjna785345.</title>
        <authorList>
            <person name="Rujirawat T."/>
            <person name="Krajaejun T."/>
        </authorList>
    </citation>
    <scope>NUCLEOTIDE SEQUENCE</scope>
    <source>
        <strain evidence="3">Pi057C3</strain>
    </source>
</reference>
<dbReference type="Proteomes" id="UP001209570">
    <property type="component" value="Unassembled WGS sequence"/>
</dbReference>
<evidence type="ECO:0000313" key="3">
    <source>
        <dbReference type="EMBL" id="KAJ0404418.1"/>
    </source>
</evidence>
<evidence type="ECO:0008006" key="5">
    <source>
        <dbReference type="Google" id="ProtNLM"/>
    </source>
</evidence>
<dbReference type="EMBL" id="JAKCXM010000063">
    <property type="protein sequence ID" value="KAJ0404418.1"/>
    <property type="molecule type" value="Genomic_DNA"/>
</dbReference>
<feature type="chain" id="PRO_5042243887" description="RxLR effector protein" evidence="2">
    <location>
        <begin position="21"/>
        <end position="94"/>
    </location>
</feature>
<protein>
    <recommendedName>
        <fullName evidence="5">RxLR effector protein</fullName>
    </recommendedName>
</protein>
<feature type="signal peptide" evidence="2">
    <location>
        <begin position="1"/>
        <end position="20"/>
    </location>
</feature>
<evidence type="ECO:0000313" key="4">
    <source>
        <dbReference type="Proteomes" id="UP001209570"/>
    </source>
</evidence>
<comment type="caution">
    <text evidence="3">The sequence shown here is derived from an EMBL/GenBank/DDBJ whole genome shotgun (WGS) entry which is preliminary data.</text>
</comment>
<name>A0AAD5LN48_PYTIN</name>
<evidence type="ECO:0000256" key="2">
    <source>
        <dbReference type="SAM" id="SignalP"/>
    </source>
</evidence>
<evidence type="ECO:0000256" key="1">
    <source>
        <dbReference type="SAM" id="MobiDB-lite"/>
    </source>
</evidence>
<gene>
    <name evidence="3" type="ORF">P43SY_007671</name>
</gene>
<sequence length="94" mass="9748">MALQRVLLLLALCGATLVAGSSLKDDPYTDSSGNVVVPGETPPEARAAADDGIYTVLSDTGPMAGVARPPQQPHGNGNGNGVRSIRGREYLDRM</sequence>
<keyword evidence="4" id="KW-1185">Reference proteome</keyword>
<proteinExistence type="predicted"/>
<feature type="region of interest" description="Disordered" evidence="1">
    <location>
        <begin position="23"/>
        <end position="46"/>
    </location>
</feature>
<accession>A0AAD5LN48</accession>
<dbReference type="AlphaFoldDB" id="A0AAD5LN48"/>
<keyword evidence="2" id="KW-0732">Signal</keyword>
<feature type="region of interest" description="Disordered" evidence="1">
    <location>
        <begin position="59"/>
        <end position="94"/>
    </location>
</feature>
<organism evidence="3 4">
    <name type="scientific">Pythium insidiosum</name>
    <name type="common">Pythiosis disease agent</name>
    <dbReference type="NCBI Taxonomy" id="114742"/>
    <lineage>
        <taxon>Eukaryota</taxon>
        <taxon>Sar</taxon>
        <taxon>Stramenopiles</taxon>
        <taxon>Oomycota</taxon>
        <taxon>Peronosporomycetes</taxon>
        <taxon>Pythiales</taxon>
        <taxon>Pythiaceae</taxon>
        <taxon>Pythium</taxon>
    </lineage>
</organism>